<accession>A0AAD9IJW1</accession>
<dbReference type="GO" id="GO:0006511">
    <property type="term" value="P:ubiquitin-dependent protein catabolic process"/>
    <property type="evidence" value="ECO:0007669"/>
    <property type="project" value="InterPro"/>
</dbReference>
<evidence type="ECO:0000256" key="1">
    <source>
        <dbReference type="ARBA" id="ARBA00022942"/>
    </source>
</evidence>
<dbReference type="InterPro" id="IPR000426">
    <property type="entry name" value="Proteasome_asu_N"/>
</dbReference>
<dbReference type="Gene3D" id="3.60.20.10">
    <property type="entry name" value="Glutamine Phosphoribosylpyrophosphate, subunit 1, domain 1"/>
    <property type="match status" value="1"/>
</dbReference>
<dbReference type="PROSITE" id="PS51475">
    <property type="entry name" value="PROTEASOME_ALPHA_2"/>
    <property type="match status" value="1"/>
</dbReference>
<dbReference type="Proteomes" id="UP001255856">
    <property type="component" value="Unassembled WGS sequence"/>
</dbReference>
<dbReference type="Pfam" id="PF10584">
    <property type="entry name" value="Proteasome_A_N"/>
    <property type="match status" value="1"/>
</dbReference>
<dbReference type="InterPro" id="IPR023332">
    <property type="entry name" value="Proteasome_alpha-type"/>
</dbReference>
<keyword evidence="1 2" id="KW-0647">Proteasome</keyword>
<evidence type="ECO:0000259" key="3">
    <source>
        <dbReference type="SMART" id="SM00948"/>
    </source>
</evidence>
<dbReference type="EMBL" id="JASFZW010000006">
    <property type="protein sequence ID" value="KAK2077382.1"/>
    <property type="molecule type" value="Genomic_DNA"/>
</dbReference>
<dbReference type="AlphaFoldDB" id="A0AAD9IJW1"/>
<keyword evidence="5" id="KW-1185">Reference proteome</keyword>
<reference evidence="4" key="1">
    <citation type="submission" date="2021-01" db="EMBL/GenBank/DDBJ databases">
        <authorList>
            <person name="Eckstrom K.M.E."/>
        </authorList>
    </citation>
    <scope>NUCLEOTIDE SEQUENCE</scope>
    <source>
        <strain evidence="4">UVCC 0001</strain>
    </source>
</reference>
<dbReference type="GO" id="GO:0019773">
    <property type="term" value="C:proteasome core complex, alpha-subunit complex"/>
    <property type="evidence" value="ECO:0007669"/>
    <property type="project" value="UniProtKB-UniRule"/>
</dbReference>
<evidence type="ECO:0000313" key="4">
    <source>
        <dbReference type="EMBL" id="KAK2077382.1"/>
    </source>
</evidence>
<dbReference type="PANTHER" id="PTHR11599">
    <property type="entry name" value="PROTEASOME SUBUNIT ALPHA/BETA"/>
    <property type="match status" value="1"/>
</dbReference>
<dbReference type="SUPFAM" id="SSF56235">
    <property type="entry name" value="N-terminal nucleophile aminohydrolases (Ntn hydrolases)"/>
    <property type="match status" value="1"/>
</dbReference>
<comment type="caution">
    <text evidence="4">The sequence shown here is derived from an EMBL/GenBank/DDBJ whole genome shotgun (WGS) entry which is preliminary data.</text>
</comment>
<dbReference type="SMART" id="SM00948">
    <property type="entry name" value="Proteasome_A_N"/>
    <property type="match status" value="1"/>
</dbReference>
<protein>
    <recommendedName>
        <fullName evidence="3">Proteasome alpha-type subunits domain-containing protein</fullName>
    </recommendedName>
</protein>
<dbReference type="InterPro" id="IPR050115">
    <property type="entry name" value="Proteasome_alpha"/>
</dbReference>
<sequence>MLQYDLSVSTFSPDGRVFQTEYAQKAGAEKPIISKMLVEHSNRRTFPVDRHAGLAVAGVAADGRAVVGRTQAEARQYKQFYGNPIPGHVLADRVASYVHIFNLYWYVRPMGVTSLLAAYDEQEGPALYCVDPAGNVHRYYGTAVGKGRQMARNEIEKLNLKEMTAREAVKAVALILQRVHDEEKPFEAELAWVCDESQRVFQRVPQELVEEAERLAKEKLEAEEM</sequence>
<evidence type="ECO:0000256" key="2">
    <source>
        <dbReference type="PROSITE-ProRule" id="PRU00808"/>
    </source>
</evidence>
<dbReference type="Pfam" id="PF00227">
    <property type="entry name" value="Proteasome"/>
    <property type="match status" value="1"/>
</dbReference>
<gene>
    <name evidence="4" type="ORF">QBZ16_004227</name>
</gene>
<dbReference type="InterPro" id="IPR029055">
    <property type="entry name" value="Ntn_hydrolases_N"/>
</dbReference>
<organism evidence="4 5">
    <name type="scientific">Prototheca wickerhamii</name>
    <dbReference type="NCBI Taxonomy" id="3111"/>
    <lineage>
        <taxon>Eukaryota</taxon>
        <taxon>Viridiplantae</taxon>
        <taxon>Chlorophyta</taxon>
        <taxon>core chlorophytes</taxon>
        <taxon>Trebouxiophyceae</taxon>
        <taxon>Chlorellales</taxon>
        <taxon>Chlorellaceae</taxon>
        <taxon>Prototheca</taxon>
    </lineage>
</organism>
<evidence type="ECO:0000313" key="5">
    <source>
        <dbReference type="Proteomes" id="UP001255856"/>
    </source>
</evidence>
<feature type="domain" description="Proteasome alpha-type subunits" evidence="3">
    <location>
        <begin position="4"/>
        <end position="26"/>
    </location>
</feature>
<proteinExistence type="inferred from homology"/>
<name>A0AAD9IJW1_PROWI</name>
<dbReference type="InterPro" id="IPR001353">
    <property type="entry name" value="Proteasome_sua/b"/>
</dbReference>
<comment type="similarity">
    <text evidence="2">Belongs to the peptidase T1A family.</text>
</comment>